<dbReference type="PANTHER" id="PTHR43617">
    <property type="entry name" value="L-AMINO ACID N-ACETYLTRANSFERASE"/>
    <property type="match status" value="1"/>
</dbReference>
<name>A0A9D2CRE9_9FIRM</name>
<dbReference type="CDD" id="cd04301">
    <property type="entry name" value="NAT_SF"/>
    <property type="match status" value="1"/>
</dbReference>
<dbReference type="SUPFAM" id="SSF55729">
    <property type="entry name" value="Acyl-CoA N-acyltransferases (Nat)"/>
    <property type="match status" value="1"/>
</dbReference>
<evidence type="ECO:0000313" key="3">
    <source>
        <dbReference type="Proteomes" id="UP000886750"/>
    </source>
</evidence>
<dbReference type="Pfam" id="PF00583">
    <property type="entry name" value="Acetyltransf_1"/>
    <property type="match status" value="1"/>
</dbReference>
<dbReference type="EMBL" id="DXCQ01000041">
    <property type="protein sequence ID" value="HIY97019.1"/>
    <property type="molecule type" value="Genomic_DNA"/>
</dbReference>
<accession>A0A9D2CRE9</accession>
<evidence type="ECO:0000313" key="2">
    <source>
        <dbReference type="EMBL" id="HIY97019.1"/>
    </source>
</evidence>
<reference evidence="2" key="2">
    <citation type="submission" date="2021-04" db="EMBL/GenBank/DDBJ databases">
        <authorList>
            <person name="Gilroy R."/>
        </authorList>
    </citation>
    <scope>NUCLEOTIDE SEQUENCE</scope>
    <source>
        <strain evidence="2">1345</strain>
    </source>
</reference>
<dbReference type="GO" id="GO:0016747">
    <property type="term" value="F:acyltransferase activity, transferring groups other than amino-acyl groups"/>
    <property type="evidence" value="ECO:0007669"/>
    <property type="project" value="InterPro"/>
</dbReference>
<organism evidence="2 3">
    <name type="scientific">Candidatus Borkfalkia excrementigallinarum</name>
    <dbReference type="NCBI Taxonomy" id="2838506"/>
    <lineage>
        <taxon>Bacteria</taxon>
        <taxon>Bacillati</taxon>
        <taxon>Bacillota</taxon>
        <taxon>Clostridia</taxon>
        <taxon>Christensenellales</taxon>
        <taxon>Christensenellaceae</taxon>
        <taxon>Candidatus Borkfalkia</taxon>
    </lineage>
</organism>
<dbReference type="Proteomes" id="UP000886750">
    <property type="component" value="Unassembled WGS sequence"/>
</dbReference>
<dbReference type="InterPro" id="IPR016181">
    <property type="entry name" value="Acyl_CoA_acyltransferase"/>
</dbReference>
<dbReference type="AlphaFoldDB" id="A0A9D2CRE9"/>
<sequence length="165" mass="18623">MEEKMFALVPPSEFGTLEKEIAALWHSAYDGLLGEAQVDYMTEKFQSAEAMRGQVERENYLYFRIRRGGETIGYCALKPEGDRLFLSKLYLSAENRGKGLGQRALEEVAEAARRLGSRAVYLTVNKGNARAIRAYERFGFVRTGADVTDIGGGYVMDDYIYEYSL</sequence>
<comment type="caution">
    <text evidence="2">The sequence shown here is derived from an EMBL/GenBank/DDBJ whole genome shotgun (WGS) entry which is preliminary data.</text>
</comment>
<dbReference type="InterPro" id="IPR050276">
    <property type="entry name" value="MshD_Acetyltransferase"/>
</dbReference>
<feature type="domain" description="N-acetyltransferase" evidence="1">
    <location>
        <begin position="12"/>
        <end position="161"/>
    </location>
</feature>
<evidence type="ECO:0000259" key="1">
    <source>
        <dbReference type="PROSITE" id="PS51186"/>
    </source>
</evidence>
<proteinExistence type="predicted"/>
<gene>
    <name evidence="2" type="ORF">H9729_04960</name>
</gene>
<reference evidence="2" key="1">
    <citation type="journal article" date="2021" name="PeerJ">
        <title>Extensive microbial diversity within the chicken gut microbiome revealed by metagenomics and culture.</title>
        <authorList>
            <person name="Gilroy R."/>
            <person name="Ravi A."/>
            <person name="Getino M."/>
            <person name="Pursley I."/>
            <person name="Horton D.L."/>
            <person name="Alikhan N.F."/>
            <person name="Baker D."/>
            <person name="Gharbi K."/>
            <person name="Hall N."/>
            <person name="Watson M."/>
            <person name="Adriaenssens E.M."/>
            <person name="Foster-Nyarko E."/>
            <person name="Jarju S."/>
            <person name="Secka A."/>
            <person name="Antonio M."/>
            <person name="Oren A."/>
            <person name="Chaudhuri R.R."/>
            <person name="La Ragione R."/>
            <person name="Hildebrand F."/>
            <person name="Pallen M.J."/>
        </authorList>
    </citation>
    <scope>NUCLEOTIDE SEQUENCE</scope>
    <source>
        <strain evidence="2">1345</strain>
    </source>
</reference>
<dbReference type="Gene3D" id="3.40.630.30">
    <property type="match status" value="1"/>
</dbReference>
<dbReference type="InterPro" id="IPR000182">
    <property type="entry name" value="GNAT_dom"/>
</dbReference>
<dbReference type="PROSITE" id="PS51186">
    <property type="entry name" value="GNAT"/>
    <property type="match status" value="1"/>
</dbReference>
<protein>
    <submittedName>
        <fullName evidence="2">GNAT family N-acetyltransferase</fullName>
    </submittedName>
</protein>